<feature type="domain" description="Putative restriction endonuclease" evidence="1">
    <location>
        <begin position="19"/>
        <end position="96"/>
    </location>
</feature>
<dbReference type="Gene3D" id="3.90.1570.10">
    <property type="entry name" value="tt1808, chain A"/>
    <property type="match status" value="1"/>
</dbReference>
<dbReference type="SUPFAM" id="SSF52980">
    <property type="entry name" value="Restriction endonuclease-like"/>
    <property type="match status" value="1"/>
</dbReference>
<evidence type="ECO:0000313" key="2">
    <source>
        <dbReference type="EMBL" id="GAA0326319.1"/>
    </source>
</evidence>
<dbReference type="InterPro" id="IPR011335">
    <property type="entry name" value="Restrct_endonuc-II-like"/>
</dbReference>
<protein>
    <recommendedName>
        <fullName evidence="1">Putative restriction endonuclease domain-containing protein</fullName>
    </recommendedName>
</protein>
<proteinExistence type="predicted"/>
<evidence type="ECO:0000313" key="3">
    <source>
        <dbReference type="Proteomes" id="UP001501822"/>
    </source>
</evidence>
<keyword evidence="3" id="KW-1185">Reference proteome</keyword>
<dbReference type="InterPro" id="IPR012296">
    <property type="entry name" value="Nuclease_put_TT1808"/>
</dbReference>
<reference evidence="2 3" key="1">
    <citation type="journal article" date="2019" name="Int. J. Syst. Evol. Microbiol.">
        <title>The Global Catalogue of Microorganisms (GCM) 10K type strain sequencing project: providing services to taxonomists for standard genome sequencing and annotation.</title>
        <authorList>
            <consortium name="The Broad Institute Genomics Platform"/>
            <consortium name="The Broad Institute Genome Sequencing Center for Infectious Disease"/>
            <person name="Wu L."/>
            <person name="Ma J."/>
        </authorList>
    </citation>
    <scope>NUCLEOTIDE SEQUENCE [LARGE SCALE GENOMIC DNA]</scope>
    <source>
        <strain evidence="2 3">JCM 3146</strain>
    </source>
</reference>
<accession>A0ABN0W6M3</accession>
<comment type="caution">
    <text evidence="2">The sequence shown here is derived from an EMBL/GenBank/DDBJ whole genome shotgun (WGS) entry which is preliminary data.</text>
</comment>
<dbReference type="Pfam" id="PF05685">
    <property type="entry name" value="Uma2"/>
    <property type="match status" value="1"/>
</dbReference>
<dbReference type="InterPro" id="IPR008538">
    <property type="entry name" value="Uma2"/>
</dbReference>
<sequence length="129" mass="14517">MTEAFAMPPDHHRTSWTIEEVLALPENGMRQELFEGRLVESPVPPPSHQNAGQRLIRLLYPAVPPDYEVTPETNIRIGPDLFIPGLQASRDRLRRDGRRARGGDAEAGRAVRAELRPGRARRAAPLRVR</sequence>
<evidence type="ECO:0000259" key="1">
    <source>
        <dbReference type="Pfam" id="PF05685"/>
    </source>
</evidence>
<name>A0ABN0W6M3_9ACTN</name>
<gene>
    <name evidence="2" type="ORF">GCM10010151_15370</name>
</gene>
<dbReference type="EMBL" id="BAAABM010000009">
    <property type="protein sequence ID" value="GAA0326319.1"/>
    <property type="molecule type" value="Genomic_DNA"/>
</dbReference>
<dbReference type="Proteomes" id="UP001501822">
    <property type="component" value="Unassembled WGS sequence"/>
</dbReference>
<organism evidence="2 3">
    <name type="scientific">Actinoallomurus spadix</name>
    <dbReference type="NCBI Taxonomy" id="79912"/>
    <lineage>
        <taxon>Bacteria</taxon>
        <taxon>Bacillati</taxon>
        <taxon>Actinomycetota</taxon>
        <taxon>Actinomycetes</taxon>
        <taxon>Streptosporangiales</taxon>
        <taxon>Thermomonosporaceae</taxon>
        <taxon>Actinoallomurus</taxon>
    </lineage>
</organism>